<feature type="compositionally biased region" description="Polar residues" evidence="1">
    <location>
        <begin position="452"/>
        <end position="461"/>
    </location>
</feature>
<dbReference type="Proteomes" id="UP001198148">
    <property type="component" value="Unassembled WGS sequence"/>
</dbReference>
<feature type="transmembrane region" description="Helical" evidence="2">
    <location>
        <begin position="289"/>
        <end position="308"/>
    </location>
</feature>
<feature type="transmembrane region" description="Helical" evidence="2">
    <location>
        <begin position="329"/>
        <end position="356"/>
    </location>
</feature>
<feature type="region of interest" description="Disordered" evidence="1">
    <location>
        <begin position="418"/>
        <end position="461"/>
    </location>
</feature>
<reference evidence="3" key="1">
    <citation type="submission" date="2021-10" db="EMBL/GenBank/DDBJ databases">
        <title>Collection of gut derived symbiotic bacterial strains cultured from healthy donors.</title>
        <authorList>
            <person name="Lin H."/>
            <person name="Littmann E."/>
            <person name="Claire K."/>
            <person name="Pamer E."/>
        </authorList>
    </citation>
    <scope>NUCLEOTIDE SEQUENCE</scope>
    <source>
        <strain evidence="3">MSK.23.105</strain>
    </source>
</reference>
<evidence type="ECO:0000313" key="3">
    <source>
        <dbReference type="EMBL" id="MCB5644056.1"/>
    </source>
</evidence>
<evidence type="ECO:0000313" key="4">
    <source>
        <dbReference type="Proteomes" id="UP001198148"/>
    </source>
</evidence>
<feature type="compositionally biased region" description="Basic and acidic residues" evidence="1">
    <location>
        <begin position="439"/>
        <end position="451"/>
    </location>
</feature>
<feature type="transmembrane region" description="Helical" evidence="2">
    <location>
        <begin position="384"/>
        <end position="409"/>
    </location>
</feature>
<feature type="transmembrane region" description="Helical" evidence="2">
    <location>
        <begin position="223"/>
        <end position="246"/>
    </location>
</feature>
<proteinExistence type="predicted"/>
<keyword evidence="2" id="KW-0812">Transmembrane</keyword>
<name>A0AAW4U104_BIFBR</name>
<feature type="compositionally biased region" description="Polar residues" evidence="1">
    <location>
        <begin position="418"/>
        <end position="434"/>
    </location>
</feature>
<dbReference type="RefSeq" id="WP_217296586.1">
    <property type="nucleotide sequence ID" value="NZ_JAHOCE010000022.1"/>
</dbReference>
<feature type="transmembrane region" description="Helical" evidence="2">
    <location>
        <begin position="12"/>
        <end position="37"/>
    </location>
</feature>
<comment type="caution">
    <text evidence="3">The sequence shown here is derived from an EMBL/GenBank/DDBJ whole genome shotgun (WGS) entry which is preliminary data.</text>
</comment>
<organism evidence="3 4">
    <name type="scientific">Bifidobacterium breve</name>
    <dbReference type="NCBI Taxonomy" id="1685"/>
    <lineage>
        <taxon>Bacteria</taxon>
        <taxon>Bacillati</taxon>
        <taxon>Actinomycetota</taxon>
        <taxon>Actinomycetes</taxon>
        <taxon>Bifidobacteriales</taxon>
        <taxon>Bifidobacteriaceae</taxon>
        <taxon>Bifidobacterium</taxon>
    </lineage>
</organism>
<protein>
    <submittedName>
        <fullName evidence="3">DUF6350 family protein</fullName>
    </submittedName>
</protein>
<sequence length="461" mass="49689">MKDRIRQWVRGAAAALVSMTIYAIALGCYIALMLLVISMEEGGDNLTAGTTNLTQTIVLLSEGSGFSTDSFTLTITPLLLTVLLIWLIATCIARFKAFAVHSYVVGLVVWLAINAVFASSVQVSLSLVDEQWMILLKSAATFTVAYLGAALPQSSRVKAAIAWMREQVSEQVVRCLKSGVILAFAILAINLLIGLITVITWTVRNHAAMVSLFELSGMENGSRILTTLAMLIWLPNLMLWAISWLFGAGFSIGELANFTLWMGQSNGLPAVPAFGILPEPIADNLWRTVMLEIPLGIACIAGLLMIILPQGFACRPLNIRDASKRGSVLASLIYAAGSFCLSAMLTSLIATLLFAISNGSLGQHRLAHVGVDVMASTRAVGHPMAWGLAVAWLIAVVGTTLVFSIGWIIERVKASRTTSHQTVDPRQARSDVNVQQSQESKEEQDDKHEPADTSSTGFRLS</sequence>
<feature type="transmembrane region" description="Helical" evidence="2">
    <location>
        <begin position="71"/>
        <end position="93"/>
    </location>
</feature>
<gene>
    <name evidence="3" type="ORF">LIP63_01330</name>
</gene>
<keyword evidence="2" id="KW-0472">Membrane</keyword>
<keyword evidence="2" id="KW-1133">Transmembrane helix</keyword>
<evidence type="ECO:0000256" key="1">
    <source>
        <dbReference type="SAM" id="MobiDB-lite"/>
    </source>
</evidence>
<feature type="transmembrane region" description="Helical" evidence="2">
    <location>
        <begin position="132"/>
        <end position="151"/>
    </location>
</feature>
<feature type="transmembrane region" description="Helical" evidence="2">
    <location>
        <begin position="100"/>
        <end position="120"/>
    </location>
</feature>
<dbReference type="PROSITE" id="PS51257">
    <property type="entry name" value="PROKAR_LIPOPROTEIN"/>
    <property type="match status" value="1"/>
</dbReference>
<feature type="transmembrane region" description="Helical" evidence="2">
    <location>
        <begin position="258"/>
        <end position="277"/>
    </location>
</feature>
<dbReference type="AlphaFoldDB" id="A0AAW4U104"/>
<accession>A0AAW4U104</accession>
<dbReference type="EMBL" id="JAJBPF010000002">
    <property type="protein sequence ID" value="MCB5644056.1"/>
    <property type="molecule type" value="Genomic_DNA"/>
</dbReference>
<dbReference type="InterPro" id="IPR045931">
    <property type="entry name" value="DUF6350"/>
</dbReference>
<dbReference type="Pfam" id="PF19877">
    <property type="entry name" value="DUF6350"/>
    <property type="match status" value="1"/>
</dbReference>
<evidence type="ECO:0000256" key="2">
    <source>
        <dbReference type="SAM" id="Phobius"/>
    </source>
</evidence>
<feature type="transmembrane region" description="Helical" evidence="2">
    <location>
        <begin position="180"/>
        <end position="203"/>
    </location>
</feature>